<protein>
    <submittedName>
        <fullName evidence="2">Uncharacterized protein</fullName>
    </submittedName>
</protein>
<dbReference type="RefSeq" id="WP_166379865.1">
    <property type="nucleotide sequence ID" value="NZ_BAAATT010000005.1"/>
</dbReference>
<keyword evidence="3" id="KW-1185">Reference proteome</keyword>
<dbReference type="EMBL" id="BONJ01000020">
    <property type="protein sequence ID" value="GIG15459.1"/>
    <property type="molecule type" value="Genomic_DNA"/>
</dbReference>
<sequence length="48" mass="5504">MAKSEKHARDEKHAENVARKHFGKDGNGVGRELVNEKPTPDRTHIRKK</sequence>
<name>A0A8J3LH57_9ACTN</name>
<feature type="compositionally biased region" description="Basic and acidic residues" evidence="1">
    <location>
        <begin position="1"/>
        <end position="18"/>
    </location>
</feature>
<comment type="caution">
    <text evidence="2">The sequence shown here is derived from an EMBL/GenBank/DDBJ whole genome shotgun (WGS) entry which is preliminary data.</text>
</comment>
<evidence type="ECO:0000313" key="3">
    <source>
        <dbReference type="Proteomes" id="UP000660339"/>
    </source>
</evidence>
<feature type="compositionally biased region" description="Basic and acidic residues" evidence="1">
    <location>
        <begin position="33"/>
        <end position="48"/>
    </location>
</feature>
<accession>A0A8J3LH57</accession>
<evidence type="ECO:0000313" key="2">
    <source>
        <dbReference type="EMBL" id="GIG15459.1"/>
    </source>
</evidence>
<evidence type="ECO:0000256" key="1">
    <source>
        <dbReference type="SAM" id="MobiDB-lite"/>
    </source>
</evidence>
<proteinExistence type="predicted"/>
<dbReference type="Proteomes" id="UP000660339">
    <property type="component" value="Unassembled WGS sequence"/>
</dbReference>
<dbReference type="AlphaFoldDB" id="A0A8J3LH57"/>
<feature type="region of interest" description="Disordered" evidence="1">
    <location>
        <begin position="1"/>
        <end position="48"/>
    </location>
</feature>
<reference evidence="2" key="1">
    <citation type="submission" date="2021-01" db="EMBL/GenBank/DDBJ databases">
        <title>Whole genome shotgun sequence of Catellatospora methionotrophica NBRC 14553.</title>
        <authorList>
            <person name="Komaki H."/>
            <person name="Tamura T."/>
        </authorList>
    </citation>
    <scope>NUCLEOTIDE SEQUENCE</scope>
    <source>
        <strain evidence="2">NBRC 14553</strain>
    </source>
</reference>
<organism evidence="2 3">
    <name type="scientific">Catellatospora methionotrophica</name>
    <dbReference type="NCBI Taxonomy" id="121620"/>
    <lineage>
        <taxon>Bacteria</taxon>
        <taxon>Bacillati</taxon>
        <taxon>Actinomycetota</taxon>
        <taxon>Actinomycetes</taxon>
        <taxon>Micromonosporales</taxon>
        <taxon>Micromonosporaceae</taxon>
        <taxon>Catellatospora</taxon>
    </lineage>
</organism>
<gene>
    <name evidence="2" type="ORF">Cme02nite_37910</name>
</gene>